<evidence type="ECO:0000313" key="1">
    <source>
        <dbReference type="EMBL" id="STD83387.1"/>
    </source>
</evidence>
<protein>
    <submittedName>
        <fullName evidence="1">Uncharacterized protein</fullName>
    </submittedName>
</protein>
<proteinExistence type="predicted"/>
<dbReference type="Proteomes" id="UP000254807">
    <property type="component" value="Unassembled WGS sequence"/>
</dbReference>
<evidence type="ECO:0000313" key="2">
    <source>
        <dbReference type="Proteomes" id="UP000254807"/>
    </source>
</evidence>
<reference evidence="1 2" key="1">
    <citation type="submission" date="2018-06" db="EMBL/GenBank/DDBJ databases">
        <authorList>
            <consortium name="Pathogen Informatics"/>
            <person name="Doyle S."/>
        </authorList>
    </citation>
    <scope>NUCLEOTIDE SEQUENCE [LARGE SCALE GENOMIC DNA]</scope>
    <source>
        <strain evidence="1 2">NCTC12360</strain>
    </source>
</reference>
<dbReference type="RefSeq" id="WP_060815706.1">
    <property type="nucleotide sequence ID" value="NZ_JBHULA010000034.1"/>
</dbReference>
<gene>
    <name evidence="1" type="ORF">NCTC12360_01852</name>
</gene>
<organism evidence="1 2">
    <name type="scientific">Enterococcus gallinarum</name>
    <dbReference type="NCBI Taxonomy" id="1353"/>
    <lineage>
        <taxon>Bacteria</taxon>
        <taxon>Bacillati</taxon>
        <taxon>Bacillota</taxon>
        <taxon>Bacilli</taxon>
        <taxon>Lactobacillales</taxon>
        <taxon>Enterococcaceae</taxon>
        <taxon>Enterococcus</taxon>
    </lineage>
</organism>
<name>A0A376GXZ5_ENTGA</name>
<accession>A0A376GXZ5</accession>
<keyword evidence="2" id="KW-1185">Reference proteome</keyword>
<sequence>MTPFQPFGEPIERAEFIQHYMKLFIQVIKRTYQIDEFYPREKSYLLAEKQKVALLYDYFVEMYHRAPDYSYLSDTLTTNFLAKEHLFASHNKNLMSVEHFVTAYLHLLKSQRICTIEAFQTDYSFILECEAYRAKQAFEKQNQAIEGYPELRIQNNPFLQQQLLKQLTNGFYERNKTYLKD</sequence>
<dbReference type="EMBL" id="UFYW01000001">
    <property type="protein sequence ID" value="STD83387.1"/>
    <property type="molecule type" value="Genomic_DNA"/>
</dbReference>
<dbReference type="AlphaFoldDB" id="A0A376GXZ5"/>